<keyword evidence="2" id="KW-1185">Reference proteome</keyword>
<reference evidence="3" key="1">
    <citation type="submission" date="2022-11" db="UniProtKB">
        <authorList>
            <consortium name="WormBaseParasite"/>
        </authorList>
    </citation>
    <scope>IDENTIFICATION</scope>
</reference>
<evidence type="ECO:0000313" key="2">
    <source>
        <dbReference type="Proteomes" id="UP000887569"/>
    </source>
</evidence>
<evidence type="ECO:0000256" key="1">
    <source>
        <dbReference type="SAM" id="Phobius"/>
    </source>
</evidence>
<organism evidence="2 3">
    <name type="scientific">Parascaris univalens</name>
    <name type="common">Nematode worm</name>
    <dbReference type="NCBI Taxonomy" id="6257"/>
    <lineage>
        <taxon>Eukaryota</taxon>
        <taxon>Metazoa</taxon>
        <taxon>Ecdysozoa</taxon>
        <taxon>Nematoda</taxon>
        <taxon>Chromadorea</taxon>
        <taxon>Rhabditida</taxon>
        <taxon>Spirurina</taxon>
        <taxon>Ascaridomorpha</taxon>
        <taxon>Ascaridoidea</taxon>
        <taxon>Ascarididae</taxon>
        <taxon>Parascaris</taxon>
    </lineage>
</organism>
<dbReference type="WBParaSite" id="PgR073_g004_t01">
    <property type="protein sequence ID" value="PgR073_g004_t01"/>
    <property type="gene ID" value="PgR073_g004"/>
</dbReference>
<name>A0A915C0M1_PARUN</name>
<keyword evidence="1" id="KW-0812">Transmembrane</keyword>
<accession>A0A915C0M1</accession>
<dbReference type="AlphaFoldDB" id="A0A915C0M1"/>
<dbReference type="Proteomes" id="UP000887569">
    <property type="component" value="Unplaced"/>
</dbReference>
<keyword evidence="1" id="KW-0472">Membrane</keyword>
<protein>
    <submittedName>
        <fullName evidence="3">Uncharacterized protein</fullName>
    </submittedName>
</protein>
<evidence type="ECO:0000313" key="3">
    <source>
        <dbReference type="WBParaSite" id="PgR073_g004_t01"/>
    </source>
</evidence>
<proteinExistence type="predicted"/>
<feature type="transmembrane region" description="Helical" evidence="1">
    <location>
        <begin position="59"/>
        <end position="81"/>
    </location>
</feature>
<sequence>MKYVLLSFPISNRSDCRIQISLRNHSYLFLLMERTMAASHQCAYVCTCLMAATQQRVKLGMSLFCGMIMHYLLCQFSSWYIKHKWTLKSKIRLKVSTGFRSVRLQINEFSYAIYAGTFQSRKTLVALLMFSYILKVKNFS</sequence>
<keyword evidence="1" id="KW-1133">Transmembrane helix</keyword>